<comment type="caution">
    <text evidence="1">The sequence shown here is derived from an EMBL/GenBank/DDBJ whole genome shotgun (WGS) entry which is preliminary data.</text>
</comment>
<dbReference type="EMBL" id="LKAM01000001">
    <property type="protein sequence ID" value="KUM50449.1"/>
    <property type="molecule type" value="Genomic_DNA"/>
</dbReference>
<accession>A0A101M3K5</accession>
<evidence type="ECO:0000313" key="1">
    <source>
        <dbReference type="EMBL" id="KUM50449.1"/>
    </source>
</evidence>
<geneLocation type="mitochondrion" evidence="1"/>
<protein>
    <submittedName>
        <fullName evidence="1">Uncharacterized protein</fullName>
    </submittedName>
</protein>
<reference evidence="1" key="1">
    <citation type="journal article" date="2015" name="Genome Biol. Evol.">
        <title>Organellar Genomes of White Spruce (Picea glauca): Assembly and Annotation.</title>
        <authorList>
            <person name="Jackman S.D."/>
            <person name="Warren R.L."/>
            <person name="Gibb E.A."/>
            <person name="Vandervalk B.P."/>
            <person name="Mohamadi H."/>
            <person name="Chu J."/>
            <person name="Raymond A."/>
            <person name="Pleasance S."/>
            <person name="Coope R."/>
            <person name="Wildung M.R."/>
            <person name="Ritland C.E."/>
            <person name="Bousquet J."/>
            <person name="Jones S.J."/>
            <person name="Bohlmann J."/>
            <person name="Birol I."/>
        </authorList>
    </citation>
    <scope>NUCLEOTIDE SEQUENCE [LARGE SCALE GENOMIC DNA]</scope>
    <source>
        <tissue evidence="1">Flushing bud</tissue>
    </source>
</reference>
<sequence length="34" mass="4043">MPLLMLVGQLLLDQQLKQQNRLELDHLLTWTRAL</sequence>
<dbReference type="AlphaFoldDB" id="A0A101M3K5"/>
<gene>
    <name evidence="1" type="ORF">ABT39_MTgene292</name>
</gene>
<proteinExistence type="predicted"/>
<name>A0A101M3K5_PICGL</name>
<keyword evidence="1" id="KW-0496">Mitochondrion</keyword>
<organism evidence="1">
    <name type="scientific">Picea glauca</name>
    <name type="common">White spruce</name>
    <name type="synonym">Pinus glauca</name>
    <dbReference type="NCBI Taxonomy" id="3330"/>
    <lineage>
        <taxon>Eukaryota</taxon>
        <taxon>Viridiplantae</taxon>
        <taxon>Streptophyta</taxon>
        <taxon>Embryophyta</taxon>
        <taxon>Tracheophyta</taxon>
        <taxon>Spermatophyta</taxon>
        <taxon>Pinopsida</taxon>
        <taxon>Pinidae</taxon>
        <taxon>Conifers I</taxon>
        <taxon>Pinales</taxon>
        <taxon>Pinaceae</taxon>
        <taxon>Picea</taxon>
    </lineage>
</organism>